<dbReference type="InterPro" id="IPR011989">
    <property type="entry name" value="ARM-like"/>
</dbReference>
<reference evidence="1 2" key="1">
    <citation type="journal article" date="2020" name="IScience">
        <title>Genome Sequencing of the Endangered Kingdonia uniflora (Circaeasteraceae, Ranunculales) Reveals Potential Mechanisms of Evolutionary Specialization.</title>
        <authorList>
            <person name="Sun Y."/>
            <person name="Deng T."/>
            <person name="Zhang A."/>
            <person name="Moore M.J."/>
            <person name="Landis J.B."/>
            <person name="Lin N."/>
            <person name="Zhang H."/>
            <person name="Zhang X."/>
            <person name="Huang J."/>
            <person name="Zhang X."/>
            <person name="Sun H."/>
            <person name="Wang H."/>
        </authorList>
    </citation>
    <scope>NUCLEOTIDE SEQUENCE [LARGE SCALE GENOMIC DNA]</scope>
    <source>
        <strain evidence="1">TB1705</strain>
        <tissue evidence="1">Leaf</tissue>
    </source>
</reference>
<evidence type="ECO:0000313" key="1">
    <source>
        <dbReference type="EMBL" id="KAF6153261.1"/>
    </source>
</evidence>
<accession>A0A7J7MEG7</accession>
<dbReference type="Proteomes" id="UP000541444">
    <property type="component" value="Unassembled WGS sequence"/>
</dbReference>
<dbReference type="EMBL" id="JACGCM010001566">
    <property type="protein sequence ID" value="KAF6153261.1"/>
    <property type="molecule type" value="Genomic_DNA"/>
</dbReference>
<protein>
    <submittedName>
        <fullName evidence="1">Uncharacterized protein</fullName>
    </submittedName>
</protein>
<evidence type="ECO:0000313" key="2">
    <source>
        <dbReference type="Proteomes" id="UP000541444"/>
    </source>
</evidence>
<gene>
    <name evidence="1" type="ORF">GIB67_038167</name>
</gene>
<dbReference type="InterPro" id="IPR016024">
    <property type="entry name" value="ARM-type_fold"/>
</dbReference>
<dbReference type="AlphaFoldDB" id="A0A7J7MEG7"/>
<organism evidence="1 2">
    <name type="scientific">Kingdonia uniflora</name>
    <dbReference type="NCBI Taxonomy" id="39325"/>
    <lineage>
        <taxon>Eukaryota</taxon>
        <taxon>Viridiplantae</taxon>
        <taxon>Streptophyta</taxon>
        <taxon>Embryophyta</taxon>
        <taxon>Tracheophyta</taxon>
        <taxon>Spermatophyta</taxon>
        <taxon>Magnoliopsida</taxon>
        <taxon>Ranunculales</taxon>
        <taxon>Circaeasteraceae</taxon>
        <taxon>Kingdonia</taxon>
    </lineage>
</organism>
<dbReference type="Gene3D" id="1.25.10.10">
    <property type="entry name" value="Leucine-rich Repeat Variant"/>
    <property type="match status" value="1"/>
</dbReference>
<comment type="caution">
    <text evidence="1">The sequence shown here is derived from an EMBL/GenBank/DDBJ whole genome shotgun (WGS) entry which is preliminary data.</text>
</comment>
<keyword evidence="2" id="KW-1185">Reference proteome</keyword>
<dbReference type="SUPFAM" id="SSF48371">
    <property type="entry name" value="ARM repeat"/>
    <property type="match status" value="1"/>
</dbReference>
<name>A0A7J7MEG7_9MAGN</name>
<proteinExistence type="predicted"/>
<sequence length="302" mass="34156">MEGCSPCGIFLEMALLVAPRGPNLSLTKMQESNKLVVLHRAPSLRSRDLLSTEVRVRRASLPPRKDSPVARMAMVQSSVRNEFNCRILAIKETMMMTHEEERFATLEFSQIEISRLRVIIGNFDGLKALLRIIEVGDDIAAMTYAIRTIFKLCMINKYILKTIKDGAVKVILRVVSDHEAFIYELWDVLRILSMYADAVKQIKCFDGIQVLLNGLRGSTDKAIVKNCIMTLDRICSNDSKKLMKIYEEEKTLGCAWFTPMGCFQQRVAISRCWADFGAVFDWGIWVFGGGLLGFDVVLERAA</sequence>